<gene>
    <name evidence="3" type="ORF">KOI35_21440</name>
</gene>
<reference evidence="3 4" key="1">
    <citation type="submission" date="2021-06" db="EMBL/GenBank/DDBJ databases">
        <title>Actinoplanes lichenicola sp. nov., and Actinoplanes ovalisporus sp. nov., isolated from lichen in Thailand.</title>
        <authorList>
            <person name="Saeng-In P."/>
            <person name="Kanchanasin P."/>
            <person name="Yuki M."/>
            <person name="Kudo T."/>
            <person name="Ohkuma M."/>
            <person name="Phongsopitanun W."/>
            <person name="Tanasupawat S."/>
        </authorList>
    </citation>
    <scope>NUCLEOTIDE SEQUENCE [LARGE SCALE GENOMIC DNA]</scope>
    <source>
        <strain evidence="3 4">NBRC 110975</strain>
    </source>
</reference>
<feature type="domain" description="NACHT" evidence="2">
    <location>
        <begin position="203"/>
        <end position="336"/>
    </location>
</feature>
<accession>A0ABS5YRL4</accession>
<name>A0ABS5YRL4_9ACTN</name>
<feature type="region of interest" description="Disordered" evidence="1">
    <location>
        <begin position="86"/>
        <end position="123"/>
    </location>
</feature>
<dbReference type="EMBL" id="JAHKKG010000006">
    <property type="protein sequence ID" value="MBU2666082.1"/>
    <property type="molecule type" value="Genomic_DNA"/>
</dbReference>
<evidence type="ECO:0000259" key="2">
    <source>
        <dbReference type="PROSITE" id="PS50837"/>
    </source>
</evidence>
<organism evidence="3 4">
    <name type="scientific">Paractinoplanes bogorensis</name>
    <dbReference type="NCBI Taxonomy" id="1610840"/>
    <lineage>
        <taxon>Bacteria</taxon>
        <taxon>Bacillati</taxon>
        <taxon>Actinomycetota</taxon>
        <taxon>Actinomycetes</taxon>
        <taxon>Micromonosporales</taxon>
        <taxon>Micromonosporaceae</taxon>
        <taxon>Paractinoplanes</taxon>
    </lineage>
</organism>
<dbReference type="RefSeq" id="WP_215789276.1">
    <property type="nucleotide sequence ID" value="NZ_JAHKKG010000006.1"/>
</dbReference>
<protein>
    <recommendedName>
        <fullName evidence="2">NACHT domain-containing protein</fullName>
    </recommendedName>
</protein>
<dbReference type="SMART" id="SM00567">
    <property type="entry name" value="EZ_HEAT"/>
    <property type="match status" value="9"/>
</dbReference>
<sequence length="2322" mass="250378">MTAPGASSAQRFAEELQRLYLDAGSPEYRRLIQQAASRQPPVVLSDSSLSDWLNGKSVPSNQAAVRFLVTYLQGLVSRRTGQRAPSSVDSWLHLHRQAKQDRRAKRGGRPSKRPAPPAAPPIPPELAGLLRLMNLYAEEHPYGRPGQSLHALSTVYVSQSVASPVEARRQILDPELDEVAMVEEDRRVTRLAQPFDEVFGEYDHFVIDGAAGLGKSTLGRILVGDLVGALLDGKESRFPDAGLVPVILPARILAKHVSQPWGEALRDAVNAEYGLLGDGVVAADTFLRPIAGRDWLVVIDALDEIPDQDDRDRLLKALSTRMMTPGSARFLVTSRPLVPGEIAQLQGPRVGFFELQPFDAAALEAFAQRHFNSAATDRGAAEAAAFLSQIRLAGLDQVITVPLLATVAAQVFTARRRDQPLPSNRYELYEAYIAHFATRNASAAEVFGVGADPELCAWLDTQRTVLLETLAVEYTRSETPLADVAVDYVRKRAPMPPAILPGWETSLGDWLSRSGVLGRHGVRLRFRHQTFAEHLAATARARELPAPFGPADPAWRELISQFLLEDVAAEQTLAHFLHMAGPGSGLIGHLQSRSQRERERAGDLIRLGVPCRDTELSAFLDMTEGQIYADTDLDLRSASGLAAHEAVQERMYTWLGREQTPARVRIAIVDILRERSPRARHQGAILLESVVNDEGRPGEVRREAAEVLARLGEPHTTTAVAALYTIASDRSATGENRNGAAAALASIGGRHRTTAADLLHQVAEDPGIVGWYRRQAAENLARLGPDARTRAAELLHRLAVDTAVDPSSRRSAAESLAALGGDHRRRAIAALQQSPSVGWAVDDSRLWSAAAALLKSGGRETAVDLLRQVCEDTSVHELIRLNAAKELAGLGGRPRADAARYMRDIAVSILLESTRYSAAAALVDLGPTFQGLSTEALTSVAEDSALDADARGPAARLLARYGGTAREVAVRTMMTLATTTGPELSGRADAALELANLDESHREGVTRLFREWLTDPRITPTNRILASVILISLEPDSTATGSETLFQLANSADGHHEARMLAANTLVELPGNNVDRAMELLITAANDLSSEEAQRQTAAVRLAEVGDTRRGQAAEFLRHLGLTTNDSYQYATALHELAELGDAYSAEASLLLARRSADPWIRDFGTAFVVYRLRDLSPASTEAAASLVAQIVDDPLRDEPSLFPDDVAMFDRCRPGVAAKIYAHKMRYGNFDVFESCEAAEELVRTDKRYRDLVVKELRATAVDMPDASVDRVLPLALAESLEADDRRAYSAVLANVVGNPDVVPRLAVMAARFLEKEDSALRGQVVGAFRRLSGDVRLYFGWRLWAMERLISHGSATIADSAHDLLSNPTLPFSERLRMSRLLAGAGVTAPSDRSILEETERAPVVDDDNRIAGAKAMLGLGAEHTDRAAAMLLGVMSDPVAPAHERLRAAQTLAGVDGLRASLGGALAERLLTEEHAGIVDRAVGAAFLAWMRPETRSLAGELLVGLVNGTRLANRLPIAAMLANNRGRVPVAERVRAEIAADPSESDPIRMEALEELAGSIGGREQSGVLAADIAADPTVAAEIRVRAAILFARVRPEERARAIAELNRIADSVTADVERVKAAHLVAKADRGQRDRLADLLLALAEDPMQNGAVRREAATVLSRFGDEASDRAADALAALADDPSELSSERVEAVRGLLGMLRQRRRGLELLRGLAANRDQNDEERVSALWELVQIDTRERVEAATVMFAVATDPDVADGSRYLAVVALFEVVGVEDDRPATAARGLVADLTVGGHWRRQAAALLYRHGGVSRTESCDLLRWLATDRAVSASDRVEAIRDLMRFSPASSTLESLLGDLIQEPGVAASDRCRAAVTLAGFGEPARVDAIRLLAGQAERADAFHRFAMLDQLCDLGPSARGLAGRQLRELAASPGGHLVQAIASARLVSVDGEHDGRAVRRLTAVATDTENDANSRLWAVAWLVRLGPVHVELATDLLITMTDGPGLRVWERLAAAQLMARLGSECRRRAASSLAVLIRADAGDAWERADCAVARESLGTDNRAETLEILAQLALDPAVGVDEVGYIARQLMIYGPEARPTAVAALKRVATDRNADSEGRAEAAATLIQLGGDHATTALDVFGELTSGARQTEFERALARAALAEVRPAEQGTAVQALTAVARDPSASVEQRGWAASKLAGLSIGARRAGLEVLRGLAAGPVTDAQMALVKADLARWDASIRPAAAAAVERFVSEPADGATLVGMAGHLAWLAADPSHGASLLHRYARDLDFTPEVRRRAHRDWVARSPEWNWVGPARLR</sequence>
<dbReference type="InterPro" id="IPR004155">
    <property type="entry name" value="PBS_lyase_HEAT"/>
</dbReference>
<comment type="caution">
    <text evidence="3">The sequence shown here is derived from an EMBL/GenBank/DDBJ whole genome shotgun (WGS) entry which is preliminary data.</text>
</comment>
<dbReference type="InterPro" id="IPR007111">
    <property type="entry name" value="NACHT_NTPase"/>
</dbReference>
<dbReference type="SUPFAM" id="SSF52540">
    <property type="entry name" value="P-loop containing nucleoside triphosphate hydrolases"/>
    <property type="match status" value="1"/>
</dbReference>
<keyword evidence="4" id="KW-1185">Reference proteome</keyword>
<dbReference type="Gene3D" id="3.40.50.300">
    <property type="entry name" value="P-loop containing nucleotide triphosphate hydrolases"/>
    <property type="match status" value="1"/>
</dbReference>
<feature type="compositionally biased region" description="Basic residues" evidence="1">
    <location>
        <begin position="93"/>
        <end position="112"/>
    </location>
</feature>
<proteinExistence type="predicted"/>
<dbReference type="InterPro" id="IPR027417">
    <property type="entry name" value="P-loop_NTPase"/>
</dbReference>
<evidence type="ECO:0000313" key="3">
    <source>
        <dbReference type="EMBL" id="MBU2666082.1"/>
    </source>
</evidence>
<dbReference type="SUPFAM" id="SSF48371">
    <property type="entry name" value="ARM repeat"/>
    <property type="match status" value="2"/>
</dbReference>
<evidence type="ECO:0000313" key="4">
    <source>
        <dbReference type="Proteomes" id="UP001519654"/>
    </source>
</evidence>
<dbReference type="InterPro" id="IPR016024">
    <property type="entry name" value="ARM-type_fold"/>
</dbReference>
<feature type="compositionally biased region" description="Pro residues" evidence="1">
    <location>
        <begin position="113"/>
        <end position="123"/>
    </location>
</feature>
<evidence type="ECO:0000256" key="1">
    <source>
        <dbReference type="SAM" id="MobiDB-lite"/>
    </source>
</evidence>
<dbReference type="Proteomes" id="UP001519654">
    <property type="component" value="Unassembled WGS sequence"/>
</dbReference>
<dbReference type="PROSITE" id="PS50837">
    <property type="entry name" value="NACHT"/>
    <property type="match status" value="1"/>
</dbReference>